<dbReference type="PANTHER" id="PTHR43201">
    <property type="entry name" value="ACYL-COA SYNTHETASE"/>
    <property type="match status" value="1"/>
</dbReference>
<dbReference type="InterPro" id="IPR000873">
    <property type="entry name" value="AMP-dep_synth/lig_dom"/>
</dbReference>
<keyword evidence="2 5" id="KW-0436">Ligase</keyword>
<dbReference type="InterPro" id="IPR042099">
    <property type="entry name" value="ANL_N_sf"/>
</dbReference>
<evidence type="ECO:0000256" key="1">
    <source>
        <dbReference type="ARBA" id="ARBA00006432"/>
    </source>
</evidence>
<dbReference type="FunFam" id="3.30.300.30:FF:000008">
    <property type="entry name" value="2,3-dihydroxybenzoate-AMP ligase"/>
    <property type="match status" value="1"/>
</dbReference>
<sequence length="523" mass="57698">MQPDSPVGFPFLMSDIVDSNRRWVGDKVALIFKNRQRTWTEFADDVALLQRGLSALGVVRGSRVAALDRNSDDYILLHYALAGMGAILVPINIMLRASEVAYILGNCQPKLLMTSDEFDPLAADAMVDMLEPPKIIKRGLATDGQIAWDELYRRQSSAPISRPVSATDPHLILYTSGTTGRPKGAIISHQRSILDALSAIGAFGIRSKERFFCYMPLFHTGAWDYIKLYFMQQGSVVVTERFEAETAVRAIHDHRCNGMFGVPVVLRKMVESNAWGKSDLSSMRLIAYASYDPSNLIVEVAQAFRERGATQLNIANAYGLTEGGPYITILRPEESHARPHSIGTPVPGAQVALLDENGKEVPQGEMGEICIRSYGLMTGYLNRPEATEDALRGDWLHTGDVGRMDAEGYLYLVDRMKDMIRTGGENVFAKEVEQVLVTHDAVSECAVVGMPDNDYGERVVAVVVREPGTTLDEAELIAFTRQQIASFKSPRQVVFVDDLPKTPAGKIQKHVLRKSLAQPPGQA</sequence>
<dbReference type="SUPFAM" id="SSF56801">
    <property type="entry name" value="Acetyl-CoA synthetase-like"/>
    <property type="match status" value="1"/>
</dbReference>
<dbReference type="PROSITE" id="PS00455">
    <property type="entry name" value="AMP_BINDING"/>
    <property type="match status" value="1"/>
</dbReference>
<dbReference type="Pfam" id="PF13193">
    <property type="entry name" value="AMP-binding_C"/>
    <property type="match status" value="1"/>
</dbReference>
<dbReference type="PANTHER" id="PTHR43201:SF5">
    <property type="entry name" value="MEDIUM-CHAIN ACYL-COA LIGASE ACSF2, MITOCHONDRIAL"/>
    <property type="match status" value="1"/>
</dbReference>
<evidence type="ECO:0000313" key="5">
    <source>
        <dbReference type="EMBL" id="QEI04644.1"/>
    </source>
</evidence>
<dbReference type="OrthoDB" id="9766486at2"/>
<dbReference type="Gene3D" id="3.40.50.12780">
    <property type="entry name" value="N-terminal domain of ligase-like"/>
    <property type="match status" value="1"/>
</dbReference>
<evidence type="ECO:0000259" key="4">
    <source>
        <dbReference type="Pfam" id="PF13193"/>
    </source>
</evidence>
<gene>
    <name evidence="5" type="ORF">FXN63_01425</name>
</gene>
<organism evidence="5 6">
    <name type="scientific">Pigmentiphaga aceris</name>
    <dbReference type="NCBI Taxonomy" id="1940612"/>
    <lineage>
        <taxon>Bacteria</taxon>
        <taxon>Pseudomonadati</taxon>
        <taxon>Pseudomonadota</taxon>
        <taxon>Betaproteobacteria</taxon>
        <taxon>Burkholderiales</taxon>
        <taxon>Alcaligenaceae</taxon>
        <taxon>Pigmentiphaga</taxon>
    </lineage>
</organism>
<dbReference type="Pfam" id="PF00501">
    <property type="entry name" value="AMP-binding"/>
    <property type="match status" value="1"/>
</dbReference>
<dbReference type="Gene3D" id="3.30.300.30">
    <property type="match status" value="1"/>
</dbReference>
<feature type="domain" description="AMP-binding enzyme C-terminal" evidence="4">
    <location>
        <begin position="431"/>
        <end position="506"/>
    </location>
</feature>
<evidence type="ECO:0000259" key="3">
    <source>
        <dbReference type="Pfam" id="PF00501"/>
    </source>
</evidence>
<dbReference type="InterPro" id="IPR025110">
    <property type="entry name" value="AMP-bd_C"/>
</dbReference>
<feature type="domain" description="AMP-dependent synthetase/ligase" evidence="3">
    <location>
        <begin position="23"/>
        <end position="381"/>
    </location>
</feature>
<dbReference type="AlphaFoldDB" id="A0A5C0ASP6"/>
<dbReference type="GO" id="GO:0006631">
    <property type="term" value="P:fatty acid metabolic process"/>
    <property type="evidence" value="ECO:0007669"/>
    <property type="project" value="TreeGrafter"/>
</dbReference>
<protein>
    <submittedName>
        <fullName evidence="5">Long-chain fatty acid--CoA ligase</fullName>
    </submittedName>
</protein>
<reference evidence="5 6" key="1">
    <citation type="submission" date="2019-08" db="EMBL/GenBank/DDBJ databases">
        <title>Amphibian skin-associated Pigmentiphaga: genome sequence and occurrence across geography and hosts.</title>
        <authorList>
            <person name="Bletz M.C."/>
            <person name="Bunk B."/>
            <person name="Sproeer C."/>
            <person name="Biwer P."/>
            <person name="Reiter S."/>
            <person name="Rabemananjara F.C.E."/>
            <person name="Schulz S."/>
            <person name="Overmann J."/>
            <person name="Vences M."/>
        </authorList>
    </citation>
    <scope>NUCLEOTIDE SEQUENCE [LARGE SCALE GENOMIC DNA]</scope>
    <source>
        <strain evidence="5 6">Mada1488</strain>
    </source>
</reference>
<dbReference type="KEGG" id="pacr:FXN63_01425"/>
<dbReference type="InterPro" id="IPR045851">
    <property type="entry name" value="AMP-bd_C_sf"/>
</dbReference>
<evidence type="ECO:0000256" key="2">
    <source>
        <dbReference type="ARBA" id="ARBA00022598"/>
    </source>
</evidence>
<dbReference type="InterPro" id="IPR020845">
    <property type="entry name" value="AMP-binding_CS"/>
</dbReference>
<evidence type="ECO:0000313" key="6">
    <source>
        <dbReference type="Proteomes" id="UP000325161"/>
    </source>
</evidence>
<name>A0A5C0ASP6_9BURK</name>
<proteinExistence type="inferred from homology"/>
<dbReference type="EMBL" id="CP043046">
    <property type="protein sequence ID" value="QEI04644.1"/>
    <property type="molecule type" value="Genomic_DNA"/>
</dbReference>
<dbReference type="RefSeq" id="WP_148812145.1">
    <property type="nucleotide sequence ID" value="NZ_CP043046.1"/>
</dbReference>
<comment type="similarity">
    <text evidence="1">Belongs to the ATP-dependent AMP-binding enzyme family.</text>
</comment>
<accession>A0A5C0ASP6</accession>
<dbReference type="Proteomes" id="UP000325161">
    <property type="component" value="Chromosome"/>
</dbReference>
<dbReference type="GO" id="GO:0031956">
    <property type="term" value="F:medium-chain fatty acid-CoA ligase activity"/>
    <property type="evidence" value="ECO:0007669"/>
    <property type="project" value="TreeGrafter"/>
</dbReference>
<keyword evidence="6" id="KW-1185">Reference proteome</keyword>